<evidence type="ECO:0000313" key="2">
    <source>
        <dbReference type="EMBL" id="SFL29183.1"/>
    </source>
</evidence>
<dbReference type="AlphaFoldDB" id="A0A126QZN9"/>
<dbReference type="OrthoDB" id="76736at2157"/>
<evidence type="ECO:0000313" key="1">
    <source>
        <dbReference type="EMBL" id="AMK15276.1"/>
    </source>
</evidence>
<gene>
    <name evidence="2" type="ORF">SAMN02910297_00469</name>
    <name evidence="1" type="ORF">YLM1_0719</name>
</gene>
<reference evidence="3" key="2">
    <citation type="submission" date="2016-02" db="EMBL/GenBank/DDBJ databases">
        <title>The draft genome sequence of the rumen methanogen Methanobrevibacter olleyae YLM1.</title>
        <authorList>
            <consortium name="New Zealand Agricultural Greenhouse Gas Research Centre/Pastoral Greenhouse Gas Research Consortium"/>
            <person name="Kelly W.J."/>
            <person name="Li D."/>
            <person name="Lambie S.C."/>
            <person name="Attwood G.T."/>
            <person name="Altermann E."/>
            <person name="Leahy S.C."/>
        </authorList>
    </citation>
    <scope>NUCLEOTIDE SEQUENCE [LARGE SCALE GENOMIC DNA]</scope>
    <source>
        <strain evidence="3">YLM1</strain>
    </source>
</reference>
<dbReference type="PANTHER" id="PTHR38432:SF1">
    <property type="entry name" value="TELA-LIKE PROTEIN SAOUHSC_01408"/>
    <property type="match status" value="1"/>
</dbReference>
<dbReference type="EMBL" id="FOTL01000005">
    <property type="protein sequence ID" value="SFL29183.1"/>
    <property type="molecule type" value="Genomic_DNA"/>
</dbReference>
<reference evidence="1 3" key="1">
    <citation type="journal article" date="2016" name="Genome Announc.">
        <title>Draft Genome Sequence of the Rumen Methanogen Methanobrevibacter olleyae YLM1.</title>
        <authorList>
            <person name="Kelly W.J."/>
            <person name="Li D."/>
            <person name="Lambie S.C."/>
            <person name="Cox F."/>
            <person name="Attwood G.T."/>
            <person name="Altermann E."/>
            <person name="Leahy S.C."/>
        </authorList>
    </citation>
    <scope>NUCLEOTIDE SEQUENCE [LARGE SCALE GENOMIC DNA]</scope>
    <source>
        <strain evidence="1 3">YLM1</strain>
    </source>
</reference>
<keyword evidence="3" id="KW-1185">Reference proteome</keyword>
<name>A0A126QZN9_METOL</name>
<accession>A0A126QZN9</accession>
<reference evidence="4" key="4">
    <citation type="submission" date="2016-10" db="EMBL/GenBank/DDBJ databases">
        <authorList>
            <person name="Varghese N."/>
        </authorList>
    </citation>
    <scope>NUCLEOTIDE SEQUENCE [LARGE SCALE GENOMIC DNA]</scope>
    <source>
        <strain evidence="4">DSM 16632</strain>
    </source>
</reference>
<dbReference type="EMBL" id="CP014265">
    <property type="protein sequence ID" value="AMK15276.1"/>
    <property type="molecule type" value="Genomic_DNA"/>
</dbReference>
<reference evidence="2" key="3">
    <citation type="submission" date="2016-10" db="EMBL/GenBank/DDBJ databases">
        <authorList>
            <person name="de Groot N.N."/>
        </authorList>
    </citation>
    <scope>NUCLEOTIDE SEQUENCE [LARGE SCALE GENOMIC DNA]</scope>
    <source>
        <strain evidence="2">DSM 16632</strain>
    </source>
</reference>
<dbReference type="GeneID" id="28489016"/>
<dbReference type="Proteomes" id="UP000066376">
    <property type="component" value="Chromosome"/>
</dbReference>
<dbReference type="PANTHER" id="PTHR38432">
    <property type="entry name" value="TELA-LIKE PROTEIN SAOUHSC_01408"/>
    <property type="match status" value="1"/>
</dbReference>
<sequence>MAEFSLDVNEIKEDVEKSLKEEKESLPNEEIKKQADGNATAIFESDFNDIATRENILKPLDDFGINLINRSANKNNLLNARFKDLAKGGDEASNVGAKLEELDREIRNLDPSAIEFKESGILGKLLRPIRNYFDRYEKADEAISNILISLDASSRVLQNDNTTLLAEESYLRELTKKLITDIELAKQMDASIEEQIRQAEINGEDQFKIDFVREEVLFPLRQRIMDMQQMIVVNEQGIISLNVVRRNNKELIRGVNRAKNVTVTALRNGVMVASALYNQKIVIDKIKTLNDTTEQVIESTSKMLRQQGSEIQKQSMETMISPEVLKTSFAEALAAIEDLSNYKNQALPKMQETITTFSQMADDGQKLIDKIEVGNDTF</sequence>
<proteinExistence type="predicted"/>
<evidence type="ECO:0000313" key="4">
    <source>
        <dbReference type="Proteomes" id="UP000183442"/>
    </source>
</evidence>
<protein>
    <submittedName>
        <fullName evidence="1">Toxic anion resistance protein</fullName>
    </submittedName>
    <submittedName>
        <fullName evidence="2">Uncharacterized conserved protein YaaN involved in tellurite resistance</fullName>
    </submittedName>
</protein>
<dbReference type="RefSeq" id="WP_067146383.1">
    <property type="nucleotide sequence ID" value="NZ_CP014265.1"/>
</dbReference>
<dbReference type="KEGG" id="mol:YLM1_0719"/>
<dbReference type="Pfam" id="PF05816">
    <property type="entry name" value="TelA"/>
    <property type="match status" value="1"/>
</dbReference>
<dbReference type="InterPro" id="IPR008863">
    <property type="entry name" value="Toxic_anion-R_TelA"/>
</dbReference>
<evidence type="ECO:0000313" key="3">
    <source>
        <dbReference type="Proteomes" id="UP000066376"/>
    </source>
</evidence>
<dbReference type="Proteomes" id="UP000183442">
    <property type="component" value="Unassembled WGS sequence"/>
</dbReference>
<organism evidence="1 3">
    <name type="scientific">Methanobrevibacter olleyae</name>
    <dbReference type="NCBI Taxonomy" id="294671"/>
    <lineage>
        <taxon>Archaea</taxon>
        <taxon>Methanobacteriati</taxon>
        <taxon>Methanobacteriota</taxon>
        <taxon>Methanomada group</taxon>
        <taxon>Methanobacteria</taxon>
        <taxon>Methanobacteriales</taxon>
        <taxon>Methanobacteriaceae</taxon>
        <taxon>Methanobrevibacter</taxon>
    </lineage>
</organism>
<dbReference type="PATRIC" id="fig|294671.3.peg.750"/>